<feature type="transmembrane region" description="Helical" evidence="9">
    <location>
        <begin position="25"/>
        <end position="47"/>
    </location>
</feature>
<evidence type="ECO:0000256" key="9">
    <source>
        <dbReference type="RuleBase" id="RU363032"/>
    </source>
</evidence>
<feature type="transmembrane region" description="Helical" evidence="9">
    <location>
        <begin position="255"/>
        <end position="281"/>
    </location>
</feature>
<dbReference type="AlphaFoldDB" id="A5FXR7"/>
<gene>
    <name evidence="11" type="ordered locus">Acry_1187</name>
</gene>
<dbReference type="HOGENOM" id="CLU_028518_1_3_5"/>
<keyword evidence="5" id="KW-0571">Peptide transport</keyword>
<protein>
    <submittedName>
        <fullName evidence="11">Binding-protein-dependent transport systems inner membrane component</fullName>
    </submittedName>
</protein>
<dbReference type="KEGG" id="acr:Acry_1187"/>
<keyword evidence="4 9" id="KW-0812">Transmembrane</keyword>
<evidence type="ECO:0000256" key="8">
    <source>
        <dbReference type="ARBA" id="ARBA00023136"/>
    </source>
</evidence>
<feature type="transmembrane region" description="Helical" evidence="9">
    <location>
        <begin position="88"/>
        <end position="113"/>
    </location>
</feature>
<dbReference type="InterPro" id="IPR035906">
    <property type="entry name" value="MetI-like_sf"/>
</dbReference>
<dbReference type="RefSeq" id="WP_011942060.1">
    <property type="nucleotide sequence ID" value="NC_009484.1"/>
</dbReference>
<evidence type="ECO:0000313" key="12">
    <source>
        <dbReference type="Proteomes" id="UP000000245"/>
    </source>
</evidence>
<sequence>MSATTGALPRPVSARLAAWVGARGTLAGGAALALAICGFSLFGGLAWHASPYAIHGHHTLMAPTRAFPLGTDQIGRDLLARLIAGGRATLIVALPASMLGFLLGIAYGLAAALGPRWLDATLMRLLDAVLALPGLVILIFFAALFTPGTFTLILLLGLTAWPGLARLVRNEAIAQRGRDFILAARQFGGGSAYIARVHILRVIAPILAVNGTFLVGDQILALSGLSFLGLGVQPPMASWGGLLESGLNLIALDPWWMILPPGLMILLSILAANLIGQGLLARQDTAR</sequence>
<dbReference type="GO" id="GO:0015833">
    <property type="term" value="P:peptide transport"/>
    <property type="evidence" value="ECO:0007669"/>
    <property type="project" value="UniProtKB-KW"/>
</dbReference>
<dbReference type="Gene3D" id="1.10.3720.10">
    <property type="entry name" value="MetI-like"/>
    <property type="match status" value="1"/>
</dbReference>
<evidence type="ECO:0000256" key="6">
    <source>
        <dbReference type="ARBA" id="ARBA00022927"/>
    </source>
</evidence>
<dbReference type="PROSITE" id="PS50928">
    <property type="entry name" value="ABC_TM1"/>
    <property type="match status" value="1"/>
</dbReference>
<keyword evidence="3" id="KW-1003">Cell membrane</keyword>
<evidence type="ECO:0000313" key="11">
    <source>
        <dbReference type="EMBL" id="ABQ30399.1"/>
    </source>
</evidence>
<keyword evidence="8 9" id="KW-0472">Membrane</keyword>
<evidence type="ECO:0000256" key="3">
    <source>
        <dbReference type="ARBA" id="ARBA00022475"/>
    </source>
</evidence>
<keyword evidence="12" id="KW-1185">Reference proteome</keyword>
<keyword evidence="7 9" id="KW-1133">Transmembrane helix</keyword>
<name>A5FXR7_ACICJ</name>
<feature type="transmembrane region" description="Helical" evidence="9">
    <location>
        <begin position="206"/>
        <end position="230"/>
    </location>
</feature>
<evidence type="ECO:0000259" key="10">
    <source>
        <dbReference type="PROSITE" id="PS50928"/>
    </source>
</evidence>
<dbReference type="CDD" id="cd06261">
    <property type="entry name" value="TM_PBP2"/>
    <property type="match status" value="1"/>
</dbReference>
<evidence type="ECO:0000256" key="1">
    <source>
        <dbReference type="ARBA" id="ARBA00004651"/>
    </source>
</evidence>
<accession>A5FXR7</accession>
<evidence type="ECO:0000256" key="4">
    <source>
        <dbReference type="ARBA" id="ARBA00022692"/>
    </source>
</evidence>
<dbReference type="GO" id="GO:0005886">
    <property type="term" value="C:plasma membrane"/>
    <property type="evidence" value="ECO:0007669"/>
    <property type="project" value="UniProtKB-SubCell"/>
</dbReference>
<comment type="subcellular location">
    <subcellularLocation>
        <location evidence="1 9">Cell membrane</location>
        <topology evidence="1 9">Multi-pass membrane protein</topology>
    </subcellularLocation>
</comment>
<comment type="similarity">
    <text evidence="9">Belongs to the binding-protein-dependent transport system permease family.</text>
</comment>
<proteinExistence type="inferred from homology"/>
<dbReference type="Proteomes" id="UP000000245">
    <property type="component" value="Chromosome"/>
</dbReference>
<feature type="transmembrane region" description="Helical" evidence="9">
    <location>
        <begin position="150"/>
        <end position="168"/>
    </location>
</feature>
<dbReference type="PANTHER" id="PTHR43386:SF1">
    <property type="entry name" value="D,D-DIPEPTIDE TRANSPORT SYSTEM PERMEASE PROTEIN DDPC-RELATED"/>
    <property type="match status" value="1"/>
</dbReference>
<dbReference type="PANTHER" id="PTHR43386">
    <property type="entry name" value="OLIGOPEPTIDE TRANSPORT SYSTEM PERMEASE PROTEIN APPC"/>
    <property type="match status" value="1"/>
</dbReference>
<evidence type="ECO:0000256" key="5">
    <source>
        <dbReference type="ARBA" id="ARBA00022856"/>
    </source>
</evidence>
<evidence type="ECO:0000256" key="7">
    <source>
        <dbReference type="ARBA" id="ARBA00022989"/>
    </source>
</evidence>
<keyword evidence="6" id="KW-0653">Protein transport</keyword>
<dbReference type="InterPro" id="IPR050366">
    <property type="entry name" value="BP-dependent_transpt_permease"/>
</dbReference>
<dbReference type="SUPFAM" id="SSF161098">
    <property type="entry name" value="MetI-like"/>
    <property type="match status" value="1"/>
</dbReference>
<evidence type="ECO:0000256" key="2">
    <source>
        <dbReference type="ARBA" id="ARBA00022448"/>
    </source>
</evidence>
<dbReference type="STRING" id="349163.Acry_1187"/>
<dbReference type="InterPro" id="IPR000515">
    <property type="entry name" value="MetI-like"/>
</dbReference>
<reference evidence="11 12" key="1">
    <citation type="submission" date="2007-05" db="EMBL/GenBank/DDBJ databases">
        <title>Complete sequence of chromosome of Acidiphilium cryptum JF-5.</title>
        <authorList>
            <consortium name="US DOE Joint Genome Institute"/>
            <person name="Copeland A."/>
            <person name="Lucas S."/>
            <person name="Lapidus A."/>
            <person name="Barry K."/>
            <person name="Detter J.C."/>
            <person name="Glavina del Rio T."/>
            <person name="Hammon N."/>
            <person name="Israni S."/>
            <person name="Dalin E."/>
            <person name="Tice H."/>
            <person name="Pitluck S."/>
            <person name="Sims D."/>
            <person name="Brettin T."/>
            <person name="Bruce D."/>
            <person name="Han C."/>
            <person name="Schmutz J."/>
            <person name="Larimer F."/>
            <person name="Land M."/>
            <person name="Hauser L."/>
            <person name="Kyrpides N."/>
            <person name="Kim E."/>
            <person name="Magnuson T."/>
            <person name="Richardson P."/>
        </authorList>
    </citation>
    <scope>NUCLEOTIDE SEQUENCE [LARGE SCALE GENOMIC DNA]</scope>
    <source>
        <strain evidence="11 12">JF-5</strain>
    </source>
</reference>
<dbReference type="EMBL" id="CP000697">
    <property type="protein sequence ID" value="ABQ30399.1"/>
    <property type="molecule type" value="Genomic_DNA"/>
</dbReference>
<dbReference type="eggNOG" id="COG1173">
    <property type="taxonomic scope" value="Bacteria"/>
</dbReference>
<dbReference type="GO" id="GO:0015031">
    <property type="term" value="P:protein transport"/>
    <property type="evidence" value="ECO:0007669"/>
    <property type="project" value="UniProtKB-KW"/>
</dbReference>
<keyword evidence="2 9" id="KW-0813">Transport</keyword>
<organism evidence="11 12">
    <name type="scientific">Acidiphilium cryptum (strain JF-5)</name>
    <dbReference type="NCBI Taxonomy" id="349163"/>
    <lineage>
        <taxon>Bacteria</taxon>
        <taxon>Pseudomonadati</taxon>
        <taxon>Pseudomonadota</taxon>
        <taxon>Alphaproteobacteria</taxon>
        <taxon>Acetobacterales</taxon>
        <taxon>Acidocellaceae</taxon>
        <taxon>Acidiphilium</taxon>
    </lineage>
</organism>
<feature type="transmembrane region" description="Helical" evidence="9">
    <location>
        <begin position="125"/>
        <end position="144"/>
    </location>
</feature>
<dbReference type="GO" id="GO:0055085">
    <property type="term" value="P:transmembrane transport"/>
    <property type="evidence" value="ECO:0007669"/>
    <property type="project" value="InterPro"/>
</dbReference>
<dbReference type="Pfam" id="PF00528">
    <property type="entry name" value="BPD_transp_1"/>
    <property type="match status" value="1"/>
</dbReference>
<feature type="domain" description="ABC transmembrane type-1" evidence="10">
    <location>
        <begin position="86"/>
        <end position="276"/>
    </location>
</feature>